<dbReference type="RefSeq" id="WP_061971959.1">
    <property type="nucleotide sequence ID" value="NZ_FMAV01000002.1"/>
</dbReference>
<evidence type="ECO:0000256" key="2">
    <source>
        <dbReference type="SAM" id="SignalP"/>
    </source>
</evidence>
<evidence type="ECO:0000313" key="4">
    <source>
        <dbReference type="EMBL" id="KSU83162.1"/>
    </source>
</evidence>
<dbReference type="InterPro" id="IPR007329">
    <property type="entry name" value="FMN-bd"/>
</dbReference>
<keyword evidence="5" id="KW-1185">Reference proteome</keyword>
<dbReference type="Proteomes" id="UP000054099">
    <property type="component" value="Unassembled WGS sequence"/>
</dbReference>
<dbReference type="Pfam" id="PF04205">
    <property type="entry name" value="FMN_bind"/>
    <property type="match status" value="1"/>
</dbReference>
<dbReference type="GO" id="GO:0016020">
    <property type="term" value="C:membrane"/>
    <property type="evidence" value="ECO:0007669"/>
    <property type="project" value="InterPro"/>
</dbReference>
<comment type="caution">
    <text evidence="4">The sequence shown here is derived from an EMBL/GenBank/DDBJ whole genome shotgun (WGS) entry which is preliminary data.</text>
</comment>
<proteinExistence type="predicted"/>
<evidence type="ECO:0000256" key="1">
    <source>
        <dbReference type="SAM" id="MobiDB-lite"/>
    </source>
</evidence>
<feature type="region of interest" description="Disordered" evidence="1">
    <location>
        <begin position="30"/>
        <end position="66"/>
    </location>
</feature>
<feature type="chain" id="PRO_5039464411" description="FMN-binding domain-containing protein" evidence="2">
    <location>
        <begin position="28"/>
        <end position="156"/>
    </location>
</feature>
<gene>
    <name evidence="4" type="ORF">AS030_11290</name>
</gene>
<accession>A0A0V8J8C5</accession>
<dbReference type="OrthoDB" id="2375608at2"/>
<dbReference type="EMBL" id="LNQN01000002">
    <property type="protein sequence ID" value="KSU83162.1"/>
    <property type="molecule type" value="Genomic_DNA"/>
</dbReference>
<protein>
    <recommendedName>
        <fullName evidence="3">FMN-binding domain-containing protein</fullName>
    </recommendedName>
</protein>
<evidence type="ECO:0000313" key="5">
    <source>
        <dbReference type="Proteomes" id="UP000054099"/>
    </source>
</evidence>
<dbReference type="GO" id="GO:0010181">
    <property type="term" value="F:FMN binding"/>
    <property type="evidence" value="ECO:0007669"/>
    <property type="project" value="InterPro"/>
</dbReference>
<dbReference type="Gene3D" id="3.90.1010.20">
    <property type="match status" value="1"/>
</dbReference>
<feature type="domain" description="FMN-binding" evidence="3">
    <location>
        <begin position="83"/>
        <end position="154"/>
    </location>
</feature>
<reference evidence="4 5" key="1">
    <citation type="journal article" date="2014" name="Antonie Van Leeuwenhoek">
        <title>Fictibacillus enclensis sp. nov., isolated from marine sediment.</title>
        <authorList>
            <person name="Dastager S.G."/>
            <person name="Mawlankar R."/>
            <person name="Srinivasan K."/>
            <person name="Tang S.K."/>
            <person name="Lee J.C."/>
            <person name="Ramana V.V."/>
            <person name="Shouche Y.S."/>
        </authorList>
    </citation>
    <scope>NUCLEOTIDE SEQUENCE [LARGE SCALE GENOMIC DNA]</scope>
    <source>
        <strain evidence="4 5">NIO-1003</strain>
    </source>
</reference>
<keyword evidence="2" id="KW-0732">Signal</keyword>
<organism evidence="4 5">
    <name type="scientific">Fictibacillus enclensis</name>
    <dbReference type="NCBI Taxonomy" id="1017270"/>
    <lineage>
        <taxon>Bacteria</taxon>
        <taxon>Bacillati</taxon>
        <taxon>Bacillota</taxon>
        <taxon>Bacilli</taxon>
        <taxon>Bacillales</taxon>
        <taxon>Fictibacillaceae</taxon>
        <taxon>Fictibacillus</taxon>
    </lineage>
</organism>
<sequence>MAKMGNKMIALCSSAIGAVYLAGFVSSQPDQSAAVPHTHTDHTNTKTDTPANGAKPPRQVSKNSVPTNKVYKDGTFIGQATNHIGSVEVAVTFKKDKITDVEITNCDTHYSPSYIQDLPQQVLIRQSANVDIVSGATLSTEDFQQAVDDCIQQAKI</sequence>
<name>A0A0V8J8C5_9BACL</name>
<dbReference type="AlphaFoldDB" id="A0A0V8J8C5"/>
<feature type="signal peptide" evidence="2">
    <location>
        <begin position="1"/>
        <end position="27"/>
    </location>
</feature>
<dbReference type="SMART" id="SM00900">
    <property type="entry name" value="FMN_bind"/>
    <property type="match status" value="1"/>
</dbReference>
<evidence type="ECO:0000259" key="3">
    <source>
        <dbReference type="SMART" id="SM00900"/>
    </source>
</evidence>